<sequence>ELLSPYLQKKALNFLEKGIYKQNSDAIYLIQKIKELETKNNNLTKELEKLKKEIHSLKMKEVKANQAKALNTSKIRSAIQKAKKITPQNFQKSATKFFKLNKKEYSGKFMQLATEISNINGNSINSSIACTKKFYEFITNDNSKKWISASTLSRWNKEIAILHLNENQPQSWNCPNYGYGLTADESKRGDKKILVTGISFWNIQKDKPMLSILGIENLIHCNSDTVSSNVAKICNQNDINTKQCHFWLTDNTAYMSSEKNGAVKKFNTLSQTKAIHIP</sequence>
<feature type="non-terminal residue" evidence="2">
    <location>
        <position position="278"/>
    </location>
</feature>
<gene>
    <name evidence="2" type="ORF">GMARGA_LOCUS42189</name>
</gene>
<proteinExistence type="predicted"/>
<name>A0ABN7XDL3_GIGMA</name>
<organism evidence="2 3">
    <name type="scientific">Gigaspora margarita</name>
    <dbReference type="NCBI Taxonomy" id="4874"/>
    <lineage>
        <taxon>Eukaryota</taxon>
        <taxon>Fungi</taxon>
        <taxon>Fungi incertae sedis</taxon>
        <taxon>Mucoromycota</taxon>
        <taxon>Glomeromycotina</taxon>
        <taxon>Glomeromycetes</taxon>
        <taxon>Diversisporales</taxon>
        <taxon>Gigasporaceae</taxon>
        <taxon>Gigaspora</taxon>
    </lineage>
</organism>
<accession>A0ABN7XDL3</accession>
<feature type="coiled-coil region" evidence="1">
    <location>
        <begin position="26"/>
        <end position="67"/>
    </location>
</feature>
<comment type="caution">
    <text evidence="2">The sequence shown here is derived from an EMBL/GenBank/DDBJ whole genome shotgun (WGS) entry which is preliminary data.</text>
</comment>
<evidence type="ECO:0000313" key="2">
    <source>
        <dbReference type="EMBL" id="CAG8853368.1"/>
    </source>
</evidence>
<reference evidence="2 3" key="1">
    <citation type="submission" date="2021-06" db="EMBL/GenBank/DDBJ databases">
        <authorList>
            <person name="Kallberg Y."/>
            <person name="Tangrot J."/>
            <person name="Rosling A."/>
        </authorList>
    </citation>
    <scope>NUCLEOTIDE SEQUENCE [LARGE SCALE GENOMIC DNA]</scope>
    <source>
        <strain evidence="2 3">120-4 pot B 10/14</strain>
    </source>
</reference>
<evidence type="ECO:0000256" key="1">
    <source>
        <dbReference type="SAM" id="Coils"/>
    </source>
</evidence>
<evidence type="ECO:0000313" key="3">
    <source>
        <dbReference type="Proteomes" id="UP000789901"/>
    </source>
</evidence>
<protein>
    <submittedName>
        <fullName evidence="2">40072_t:CDS:1</fullName>
    </submittedName>
</protein>
<dbReference type="Proteomes" id="UP000789901">
    <property type="component" value="Unassembled WGS sequence"/>
</dbReference>
<keyword evidence="1" id="KW-0175">Coiled coil</keyword>
<dbReference type="EMBL" id="CAJVQB010123257">
    <property type="protein sequence ID" value="CAG8853368.1"/>
    <property type="molecule type" value="Genomic_DNA"/>
</dbReference>
<keyword evidence="3" id="KW-1185">Reference proteome</keyword>
<feature type="non-terminal residue" evidence="2">
    <location>
        <position position="1"/>
    </location>
</feature>